<dbReference type="GO" id="GO:0005737">
    <property type="term" value="C:cytoplasm"/>
    <property type="evidence" value="ECO:0007669"/>
    <property type="project" value="UniProtKB-SubCell"/>
</dbReference>
<sequence>MEMKKRITEELGGRKPAEVVELLLDSCLSADGELDGLSDDFSALEVLSLCNTGLKSLSKMPSLPKLKRVSNSADVLPTC</sequence>
<evidence type="ECO:0000313" key="10">
    <source>
        <dbReference type="Ensembl" id="ENSPMGP00000011868.1"/>
    </source>
</evidence>
<dbReference type="GO" id="GO:0042981">
    <property type="term" value="P:regulation of apoptotic process"/>
    <property type="evidence" value="ECO:0007669"/>
    <property type="project" value="TreeGrafter"/>
</dbReference>
<keyword evidence="11" id="KW-1185">Reference proteome</keyword>
<comment type="similarity">
    <text evidence="8 9">Belongs to the ANP32 family.</text>
</comment>
<dbReference type="AlphaFoldDB" id="A0A3B4A486"/>
<dbReference type="STRING" id="409849.ENSPMGP00000011868"/>
<dbReference type="GO" id="GO:0019212">
    <property type="term" value="F:phosphatase inhibitor activity"/>
    <property type="evidence" value="ECO:0007669"/>
    <property type="project" value="TreeGrafter"/>
</dbReference>
<dbReference type="InterPro" id="IPR045081">
    <property type="entry name" value="AN32"/>
</dbReference>
<proteinExistence type="inferred from homology"/>
<evidence type="ECO:0000256" key="8">
    <source>
        <dbReference type="ARBA" id="ARBA00025777"/>
    </source>
</evidence>
<reference evidence="10" key="2">
    <citation type="submission" date="2025-09" db="UniProtKB">
        <authorList>
            <consortium name="Ensembl"/>
        </authorList>
    </citation>
    <scope>IDENTIFICATION</scope>
</reference>
<dbReference type="Proteomes" id="UP000261520">
    <property type="component" value="Unplaced"/>
</dbReference>
<dbReference type="Gene3D" id="3.80.10.10">
    <property type="entry name" value="Ribonuclease Inhibitor"/>
    <property type="match status" value="1"/>
</dbReference>
<evidence type="ECO:0000256" key="2">
    <source>
        <dbReference type="ARBA" id="ARBA00004496"/>
    </source>
</evidence>
<keyword evidence="3" id="KW-0963">Cytoplasm</keyword>
<comment type="subcellular location">
    <subcellularLocation>
        <location evidence="2">Cytoplasm</location>
    </subcellularLocation>
    <subcellularLocation>
        <location evidence="1 9">Nucleus</location>
    </subcellularLocation>
</comment>
<dbReference type="GO" id="GO:0042393">
    <property type="term" value="F:histone binding"/>
    <property type="evidence" value="ECO:0007669"/>
    <property type="project" value="TreeGrafter"/>
</dbReference>
<protein>
    <recommendedName>
        <fullName evidence="9">Acidic leucine-rich nuclear phosphoprotein 32 family member</fullName>
    </recommendedName>
</protein>
<keyword evidence="5" id="KW-0677">Repeat</keyword>
<dbReference type="PANTHER" id="PTHR11375:SF5">
    <property type="entry name" value="ACIDIC LEUCINE-RICH NUCLEAR PHOSPHOPROTEIN 32 FAMILY MEMBER E"/>
    <property type="match status" value="1"/>
</dbReference>
<evidence type="ECO:0000256" key="6">
    <source>
        <dbReference type="ARBA" id="ARBA00022853"/>
    </source>
</evidence>
<accession>A0A3B4A486</accession>
<evidence type="ECO:0000256" key="5">
    <source>
        <dbReference type="ARBA" id="ARBA00022737"/>
    </source>
</evidence>
<dbReference type="GO" id="GO:0005634">
    <property type="term" value="C:nucleus"/>
    <property type="evidence" value="ECO:0007669"/>
    <property type="project" value="UniProtKB-SubCell"/>
</dbReference>
<reference evidence="10" key="1">
    <citation type="submission" date="2025-08" db="UniProtKB">
        <authorList>
            <consortium name="Ensembl"/>
        </authorList>
    </citation>
    <scope>IDENTIFICATION</scope>
</reference>
<evidence type="ECO:0000313" key="11">
    <source>
        <dbReference type="Proteomes" id="UP000261520"/>
    </source>
</evidence>
<keyword evidence="4 9" id="KW-0433">Leucine-rich repeat</keyword>
<keyword evidence="6" id="KW-0156">Chromatin regulator</keyword>
<keyword evidence="7 9" id="KW-0539">Nucleus</keyword>
<dbReference type="InterPro" id="IPR032675">
    <property type="entry name" value="LRR_dom_sf"/>
</dbReference>
<organism evidence="10 11">
    <name type="scientific">Periophthalmus magnuspinnatus</name>
    <dbReference type="NCBI Taxonomy" id="409849"/>
    <lineage>
        <taxon>Eukaryota</taxon>
        <taxon>Metazoa</taxon>
        <taxon>Chordata</taxon>
        <taxon>Craniata</taxon>
        <taxon>Vertebrata</taxon>
        <taxon>Euteleostomi</taxon>
        <taxon>Actinopterygii</taxon>
        <taxon>Neopterygii</taxon>
        <taxon>Teleostei</taxon>
        <taxon>Neoteleostei</taxon>
        <taxon>Acanthomorphata</taxon>
        <taxon>Gobiaria</taxon>
        <taxon>Gobiiformes</taxon>
        <taxon>Gobioidei</taxon>
        <taxon>Gobiidae</taxon>
        <taxon>Oxudercinae</taxon>
        <taxon>Periophthalmus</taxon>
    </lineage>
</organism>
<dbReference type="GO" id="GO:0006325">
    <property type="term" value="P:chromatin organization"/>
    <property type="evidence" value="ECO:0007669"/>
    <property type="project" value="UniProtKB-KW"/>
</dbReference>
<evidence type="ECO:0000256" key="7">
    <source>
        <dbReference type="ARBA" id="ARBA00023242"/>
    </source>
</evidence>
<evidence type="ECO:0000256" key="9">
    <source>
        <dbReference type="RuleBase" id="RU369103"/>
    </source>
</evidence>
<evidence type="ECO:0000256" key="3">
    <source>
        <dbReference type="ARBA" id="ARBA00022490"/>
    </source>
</evidence>
<dbReference type="Ensembl" id="ENSPMGT00000012660.1">
    <property type="protein sequence ID" value="ENSPMGP00000011868.1"/>
    <property type="gene ID" value="ENSPMGG00000009823.1"/>
</dbReference>
<comment type="function">
    <text evidence="9">Multifunctional protein that is involved in the regulation of many processes.</text>
</comment>
<evidence type="ECO:0000256" key="1">
    <source>
        <dbReference type="ARBA" id="ARBA00004123"/>
    </source>
</evidence>
<evidence type="ECO:0000256" key="4">
    <source>
        <dbReference type="ARBA" id="ARBA00022614"/>
    </source>
</evidence>
<dbReference type="PANTHER" id="PTHR11375">
    <property type="entry name" value="ACIDIC LEUCINE-RICH NUCLEAR PHOSPHOPROTEIN 32"/>
    <property type="match status" value="1"/>
</dbReference>
<name>A0A3B4A486_9GOBI</name>